<protein>
    <recommendedName>
        <fullName evidence="5">Oxygen tolerance</fullName>
    </recommendedName>
</protein>
<dbReference type="Proteomes" id="UP000620064">
    <property type="component" value="Unassembled WGS sequence"/>
</dbReference>
<keyword evidence="1" id="KW-1133">Transmembrane helix</keyword>
<proteinExistence type="predicted"/>
<keyword evidence="2" id="KW-0732">Signal</keyword>
<gene>
    <name evidence="3" type="ORF">GCM10010992_25440</name>
</gene>
<sequence>MKKISKKIKIFFFFLLSVLAFGQTLSSNLSKDKIALGEKVTFRVSVNNLKGRDVISMPKNELLPFHFEETKDDISKTFDNYSRTIEFQIFDEGKFTIPPLEFSINGEVLKTIPYEVSVYNPVNADDQPNDIMNNKEVELGWKDYWETFKWHFMGALVVIALLFVFLGMFKNGVFRRNRKEEFPIHKTLLELKNLEKKRYAENGNYRLFYVELIDITRAFLTQQYHIPADVLLTDDLIDLMKHTNKISSENEKVVEEIFLRGDLVKFAKTFPTKELMEKDFREIYDFVERSTVDIEAEHLREVH</sequence>
<evidence type="ECO:0000256" key="2">
    <source>
        <dbReference type="SAM" id="SignalP"/>
    </source>
</evidence>
<dbReference type="EMBL" id="BMLV01000006">
    <property type="protein sequence ID" value="GGP06196.1"/>
    <property type="molecule type" value="Genomic_DNA"/>
</dbReference>
<comment type="caution">
    <text evidence="3">The sequence shown here is derived from an EMBL/GenBank/DDBJ whole genome shotgun (WGS) entry which is preliminary data.</text>
</comment>
<dbReference type="RefSeq" id="WP_188618508.1">
    <property type="nucleotide sequence ID" value="NZ_BMLV01000006.1"/>
</dbReference>
<dbReference type="InterPro" id="IPR025738">
    <property type="entry name" value="BatD"/>
</dbReference>
<reference evidence="4" key="1">
    <citation type="journal article" date="2019" name="Int. J. Syst. Evol. Microbiol.">
        <title>The Global Catalogue of Microorganisms (GCM) 10K type strain sequencing project: providing services to taxonomists for standard genome sequencing and annotation.</title>
        <authorList>
            <consortium name="The Broad Institute Genomics Platform"/>
            <consortium name="The Broad Institute Genome Sequencing Center for Infectious Disease"/>
            <person name="Wu L."/>
            <person name="Ma J."/>
        </authorList>
    </citation>
    <scope>NUCLEOTIDE SEQUENCE [LARGE SCALE GENOMIC DNA]</scope>
    <source>
        <strain evidence="4">CGMCC 1.7656</strain>
    </source>
</reference>
<evidence type="ECO:0000256" key="1">
    <source>
        <dbReference type="SAM" id="Phobius"/>
    </source>
</evidence>
<organism evidence="3 4">
    <name type="scientific">Cloacibacterium rupense</name>
    <dbReference type="NCBI Taxonomy" id="517423"/>
    <lineage>
        <taxon>Bacteria</taxon>
        <taxon>Pseudomonadati</taxon>
        <taxon>Bacteroidota</taxon>
        <taxon>Flavobacteriia</taxon>
        <taxon>Flavobacteriales</taxon>
        <taxon>Weeksellaceae</taxon>
    </lineage>
</organism>
<keyword evidence="4" id="KW-1185">Reference proteome</keyword>
<feature type="transmembrane region" description="Helical" evidence="1">
    <location>
        <begin position="150"/>
        <end position="169"/>
    </location>
</feature>
<feature type="signal peptide" evidence="2">
    <location>
        <begin position="1"/>
        <end position="22"/>
    </location>
</feature>
<name>A0ABQ2NLB3_9FLAO</name>
<accession>A0ABQ2NLB3</accession>
<keyword evidence="1" id="KW-0812">Transmembrane</keyword>
<evidence type="ECO:0000313" key="4">
    <source>
        <dbReference type="Proteomes" id="UP000620064"/>
    </source>
</evidence>
<evidence type="ECO:0008006" key="5">
    <source>
        <dbReference type="Google" id="ProtNLM"/>
    </source>
</evidence>
<evidence type="ECO:0000313" key="3">
    <source>
        <dbReference type="EMBL" id="GGP06196.1"/>
    </source>
</evidence>
<feature type="chain" id="PRO_5045712267" description="Oxygen tolerance" evidence="2">
    <location>
        <begin position="23"/>
        <end position="303"/>
    </location>
</feature>
<dbReference type="Pfam" id="PF13584">
    <property type="entry name" value="BatD"/>
    <property type="match status" value="1"/>
</dbReference>
<keyword evidence="1" id="KW-0472">Membrane</keyword>